<evidence type="ECO:0000256" key="4">
    <source>
        <dbReference type="SAM" id="MobiDB-lite"/>
    </source>
</evidence>
<feature type="region of interest" description="Disordered" evidence="4">
    <location>
        <begin position="235"/>
        <end position="273"/>
    </location>
</feature>
<reference evidence="5" key="2">
    <citation type="submission" date="2020-11" db="EMBL/GenBank/DDBJ databases">
        <authorList>
            <person name="McCartney M.A."/>
            <person name="Auch B."/>
            <person name="Kono T."/>
            <person name="Mallez S."/>
            <person name="Becker A."/>
            <person name="Gohl D.M."/>
            <person name="Silverstein K.A.T."/>
            <person name="Koren S."/>
            <person name="Bechman K.B."/>
            <person name="Herman A."/>
            <person name="Abrahante J.E."/>
            <person name="Garbe J."/>
        </authorList>
    </citation>
    <scope>NUCLEOTIDE SEQUENCE</scope>
    <source>
        <strain evidence="5">Duluth1</strain>
        <tissue evidence="5">Whole animal</tissue>
    </source>
</reference>
<dbReference type="GO" id="GO:0005524">
    <property type="term" value="F:ATP binding"/>
    <property type="evidence" value="ECO:0007669"/>
    <property type="project" value="UniProtKB-KW"/>
</dbReference>
<dbReference type="AlphaFoldDB" id="A0A9D3YDS5"/>
<keyword evidence="3" id="KW-0067">ATP-binding</keyword>
<dbReference type="GO" id="GO:0140662">
    <property type="term" value="F:ATP-dependent protein folding chaperone"/>
    <property type="evidence" value="ECO:0007669"/>
    <property type="project" value="InterPro"/>
</dbReference>
<dbReference type="Proteomes" id="UP000828390">
    <property type="component" value="Unassembled WGS sequence"/>
</dbReference>
<organism evidence="5 6">
    <name type="scientific">Dreissena polymorpha</name>
    <name type="common">Zebra mussel</name>
    <name type="synonym">Mytilus polymorpha</name>
    <dbReference type="NCBI Taxonomy" id="45954"/>
    <lineage>
        <taxon>Eukaryota</taxon>
        <taxon>Metazoa</taxon>
        <taxon>Spiralia</taxon>
        <taxon>Lophotrochozoa</taxon>
        <taxon>Mollusca</taxon>
        <taxon>Bivalvia</taxon>
        <taxon>Autobranchia</taxon>
        <taxon>Heteroconchia</taxon>
        <taxon>Euheterodonta</taxon>
        <taxon>Imparidentia</taxon>
        <taxon>Neoheterodontei</taxon>
        <taxon>Myida</taxon>
        <taxon>Dreissenoidea</taxon>
        <taxon>Dreissenidae</taxon>
        <taxon>Dreissena</taxon>
    </lineage>
</organism>
<reference evidence="5" key="1">
    <citation type="journal article" date="2019" name="bioRxiv">
        <title>The Genome of the Zebra Mussel, Dreissena polymorpha: A Resource for Invasive Species Research.</title>
        <authorList>
            <person name="McCartney M.A."/>
            <person name="Auch B."/>
            <person name="Kono T."/>
            <person name="Mallez S."/>
            <person name="Zhang Y."/>
            <person name="Obille A."/>
            <person name="Becker A."/>
            <person name="Abrahante J.E."/>
            <person name="Garbe J."/>
            <person name="Badalamenti J.P."/>
            <person name="Herman A."/>
            <person name="Mangelson H."/>
            <person name="Liachko I."/>
            <person name="Sullivan S."/>
            <person name="Sone E.D."/>
            <person name="Koren S."/>
            <person name="Silverstein K.A.T."/>
            <person name="Beckman K.B."/>
            <person name="Gohl D.M."/>
        </authorList>
    </citation>
    <scope>NUCLEOTIDE SEQUENCE</scope>
    <source>
        <strain evidence="5">Duluth1</strain>
        <tissue evidence="5">Whole animal</tissue>
    </source>
</reference>
<keyword evidence="6" id="KW-1185">Reference proteome</keyword>
<dbReference type="CDD" id="cd10229">
    <property type="entry name" value="ASKHA_NBD_HSP70_HSPA12"/>
    <property type="match status" value="1"/>
</dbReference>
<dbReference type="InterPro" id="IPR013126">
    <property type="entry name" value="Hsp_70_fam"/>
</dbReference>
<comment type="caution">
    <text evidence="5">The sequence shown here is derived from an EMBL/GenBank/DDBJ whole genome shotgun (WGS) entry which is preliminary data.</text>
</comment>
<sequence>MSEKKEQIPPIPKPRQFRTTSNSNTKHTVPVHILDESLTVTSNQDQKSQPLTPGAEGTSVDTDSNQRDPPSGPSTNKGKLQIFDLDESTTNPAHVDEHTKATSSSNAENTHSDSHGNLRRGAKVNDDKSDSDGIDPETFENIFRLNKKDSDNALLRTGTEDKVGHQEDIDNVHKGQSDYDPDGIDSGPASQFRPRPTGRHKKTEERCEGNPDLSRSSVREKHNFFKSVIEKQVSETEPKAILRPKKQKPSFRGDQRQSGIGQSRKTDDADNIDAGPALLSREVTPMSQNLPKVVQQENRGDIDRSSMTLTDKKAFFASMIDKQASDVVDSQASDVVQRPKRCEPLVQSKRISTDNKAARYEREGNLLCETKDSYAKIWISESGNRMSEDMKAYLKKSNAMVTVAIDFGTTFSGCVFSMRDNPGKIYILNAQGGASSKVPTAILYDPRRKMHSFGYEALEHYASISSADERYIWRLFEQFKMKLFTRNTSISKNFEIKDNHGKTKLALDIFADALRYMAEHIKKEIHARVPGFDDDIHWVITVPAIWSTMSRTFMRVAAQKAGIQNERLSLALEPEAAAICCKCESSLELQAGKRFMIVDIGGGTTDIAVCEVNEGTSLKELHQPSGGDFGGINVDQKFIELFIEIFGEDVLTEFKDKQTKSYMEMMADFELKKRLFEGTNTCQIKVDPILLEMCNKSTGIDVVSIMKESPLSQRVEWKFGKLILRTETVKCFFDVVIDKILEAIKCILAKVEKIDTIILVGGFSESPYLCSRLEKNFPGKISKVEDPVLAVIKGAVLIGRDPYAIASRVCEYTYGIAGTMKYKSHHPGKNRFDLNGVAMCDNCFFKHIEIGTEVSVHDEENAVEHEYFPSTGVQTQAILEVYASTDKDPEYIDDTCHLVGFIKVDIDPRGDFWAKILVKMFFGGTEIKVVITDVKNGKVQRGSVDFWG</sequence>
<keyword evidence="2" id="KW-0547">Nucleotide-binding</keyword>
<accession>A0A9D3YDS5</accession>
<evidence type="ECO:0000256" key="2">
    <source>
        <dbReference type="ARBA" id="ARBA00022741"/>
    </source>
</evidence>
<dbReference type="Pfam" id="PF00012">
    <property type="entry name" value="HSP70"/>
    <property type="match status" value="1"/>
</dbReference>
<name>A0A9D3YDS5_DREPO</name>
<gene>
    <name evidence="5" type="ORF">DPMN_086244</name>
</gene>
<dbReference type="PRINTS" id="PR00301">
    <property type="entry name" value="HEATSHOCK70"/>
</dbReference>
<dbReference type="InterPro" id="IPR043129">
    <property type="entry name" value="ATPase_NBD"/>
</dbReference>
<dbReference type="OrthoDB" id="2963168at2759"/>
<dbReference type="Gene3D" id="3.30.420.40">
    <property type="match status" value="2"/>
</dbReference>
<dbReference type="PANTHER" id="PTHR14187:SF5">
    <property type="entry name" value="HEAT SHOCK 70 KDA PROTEIN 12A"/>
    <property type="match status" value="1"/>
</dbReference>
<evidence type="ECO:0000313" key="5">
    <source>
        <dbReference type="EMBL" id="KAH3698698.1"/>
    </source>
</evidence>
<evidence type="ECO:0008006" key="7">
    <source>
        <dbReference type="Google" id="ProtNLM"/>
    </source>
</evidence>
<protein>
    <recommendedName>
        <fullName evidence="7">Heat shock 70 kDa protein 12A</fullName>
    </recommendedName>
</protein>
<feature type="compositionally biased region" description="Basic and acidic residues" evidence="4">
    <location>
        <begin position="158"/>
        <end position="177"/>
    </location>
</feature>
<dbReference type="SUPFAM" id="SSF53067">
    <property type="entry name" value="Actin-like ATPase domain"/>
    <property type="match status" value="2"/>
</dbReference>
<dbReference type="PANTHER" id="PTHR14187">
    <property type="entry name" value="ALPHA KINASE/ELONGATION FACTOR 2 KINASE"/>
    <property type="match status" value="1"/>
</dbReference>
<feature type="compositionally biased region" description="Polar residues" evidence="4">
    <location>
        <begin position="38"/>
        <end position="51"/>
    </location>
</feature>
<proteinExistence type="inferred from homology"/>
<dbReference type="EMBL" id="JAIWYP010000016">
    <property type="protein sequence ID" value="KAH3698698.1"/>
    <property type="molecule type" value="Genomic_DNA"/>
</dbReference>
<comment type="similarity">
    <text evidence="1">Belongs to the heat shock protein 70 family.</text>
</comment>
<feature type="compositionally biased region" description="Polar residues" evidence="4">
    <location>
        <begin position="17"/>
        <end position="27"/>
    </location>
</feature>
<evidence type="ECO:0000313" key="6">
    <source>
        <dbReference type="Proteomes" id="UP000828390"/>
    </source>
</evidence>
<evidence type="ECO:0000256" key="1">
    <source>
        <dbReference type="ARBA" id="ARBA00007381"/>
    </source>
</evidence>
<evidence type="ECO:0000256" key="3">
    <source>
        <dbReference type="ARBA" id="ARBA00022840"/>
    </source>
</evidence>
<feature type="region of interest" description="Disordered" evidence="4">
    <location>
        <begin position="1"/>
        <end position="220"/>
    </location>
</feature>